<reference evidence="4" key="1">
    <citation type="submission" date="2016-10" db="EMBL/GenBank/DDBJ databases">
        <title>Sequence of Gallionella enrichment culture.</title>
        <authorList>
            <person name="Poehlein A."/>
            <person name="Muehling M."/>
            <person name="Daniel R."/>
        </authorList>
    </citation>
    <scope>NUCLEOTIDE SEQUENCE</scope>
</reference>
<dbReference type="PANTHER" id="PTHR47816:SF4">
    <property type="entry name" value="RIBOSOMAL RNA SMALL SUBUNIT METHYLTRANSFERASE C"/>
    <property type="match status" value="1"/>
</dbReference>
<dbReference type="CDD" id="cd02440">
    <property type="entry name" value="AdoMet_MTases"/>
    <property type="match status" value="1"/>
</dbReference>
<dbReference type="GO" id="GO:0052916">
    <property type="term" value="F:23S rRNA (guanine(1835)-N(2))-methyltransferase activity"/>
    <property type="evidence" value="ECO:0007669"/>
    <property type="project" value="UniProtKB-EC"/>
</dbReference>
<evidence type="ECO:0000256" key="2">
    <source>
        <dbReference type="ARBA" id="ARBA00022679"/>
    </source>
</evidence>
<organism evidence="4">
    <name type="scientific">mine drainage metagenome</name>
    <dbReference type="NCBI Taxonomy" id="410659"/>
    <lineage>
        <taxon>unclassified sequences</taxon>
        <taxon>metagenomes</taxon>
        <taxon>ecological metagenomes</taxon>
    </lineage>
</organism>
<dbReference type="EMBL" id="MLJW01000405">
    <property type="protein sequence ID" value="OIQ87758.1"/>
    <property type="molecule type" value="Genomic_DNA"/>
</dbReference>
<dbReference type="AlphaFoldDB" id="A0A1J5QVS3"/>
<keyword evidence="2 4" id="KW-0808">Transferase</keyword>
<accession>A0A1J5QVS3</accession>
<dbReference type="InterPro" id="IPR029063">
    <property type="entry name" value="SAM-dependent_MTases_sf"/>
</dbReference>
<keyword evidence="1 4" id="KW-0489">Methyltransferase</keyword>
<dbReference type="InterPro" id="IPR046977">
    <property type="entry name" value="RsmC/RlmG"/>
</dbReference>
<sequence>MSDDHYFTARPASAAERRLLPVTLAGRDVEVETAGGIFSPGRIDLGTQVLLRTVPEPPLAGELLDLGCGWGPLALTLAIESPFAHVWAVDVNERALDLVARNAERLGLENVTACTPDAVPPDIKLAAIWSNPPIRVGKDELHAMMMQWLPRLADGASAHLVVQRNLGADTLLRWLDDHLPEILKNRTATVSRVASAKGFRVLEVGVG</sequence>
<gene>
    <name evidence="4" type="primary">rlmG</name>
    <name evidence="4" type="ORF">GALL_303710</name>
</gene>
<dbReference type="SUPFAM" id="SSF53335">
    <property type="entry name" value="S-adenosyl-L-methionine-dependent methyltransferases"/>
    <property type="match status" value="1"/>
</dbReference>
<evidence type="ECO:0000256" key="1">
    <source>
        <dbReference type="ARBA" id="ARBA00022603"/>
    </source>
</evidence>
<evidence type="ECO:0000313" key="4">
    <source>
        <dbReference type="EMBL" id="OIQ87758.1"/>
    </source>
</evidence>
<dbReference type="PANTHER" id="PTHR47816">
    <property type="entry name" value="RIBOSOMAL RNA SMALL SUBUNIT METHYLTRANSFERASE C"/>
    <property type="match status" value="1"/>
</dbReference>
<comment type="caution">
    <text evidence="4">The sequence shown here is derived from an EMBL/GenBank/DDBJ whole genome shotgun (WGS) entry which is preliminary data.</text>
</comment>
<evidence type="ECO:0000259" key="3">
    <source>
        <dbReference type="Pfam" id="PF05175"/>
    </source>
</evidence>
<dbReference type="InterPro" id="IPR007848">
    <property type="entry name" value="Small_mtfrase_dom"/>
</dbReference>
<protein>
    <submittedName>
        <fullName evidence="4">Ribosomal RNA large subunit methyltransferase G</fullName>
        <ecNumber evidence="4">2.1.1.174</ecNumber>
    </submittedName>
</protein>
<proteinExistence type="predicted"/>
<feature type="domain" description="Methyltransferase small" evidence="3">
    <location>
        <begin position="29"/>
        <end position="202"/>
    </location>
</feature>
<dbReference type="Pfam" id="PF05175">
    <property type="entry name" value="MTS"/>
    <property type="match status" value="1"/>
</dbReference>
<dbReference type="EC" id="2.1.1.174" evidence="4"/>
<dbReference type="Gene3D" id="3.40.50.150">
    <property type="entry name" value="Vaccinia Virus protein VP39"/>
    <property type="match status" value="1"/>
</dbReference>
<name>A0A1J5QVS3_9ZZZZ</name>